<evidence type="ECO:0000313" key="2">
    <source>
        <dbReference type="Proteomes" id="UP000076154"/>
    </source>
</evidence>
<dbReference type="InParanoid" id="A0A369JD34"/>
<evidence type="ECO:0000313" key="1">
    <source>
        <dbReference type="EMBL" id="RDB17344.1"/>
    </source>
</evidence>
<organism evidence="1 2">
    <name type="scientific">Hypsizygus marmoreus</name>
    <name type="common">White beech mushroom</name>
    <name type="synonym">Agaricus marmoreus</name>
    <dbReference type="NCBI Taxonomy" id="39966"/>
    <lineage>
        <taxon>Eukaryota</taxon>
        <taxon>Fungi</taxon>
        <taxon>Dikarya</taxon>
        <taxon>Basidiomycota</taxon>
        <taxon>Agaricomycotina</taxon>
        <taxon>Agaricomycetes</taxon>
        <taxon>Agaricomycetidae</taxon>
        <taxon>Agaricales</taxon>
        <taxon>Tricholomatineae</taxon>
        <taxon>Lyophyllaceae</taxon>
        <taxon>Hypsizygus</taxon>
    </lineage>
</organism>
<comment type="caution">
    <text evidence="1">The sequence shown here is derived from an EMBL/GenBank/DDBJ whole genome shotgun (WGS) entry which is preliminary data.</text>
</comment>
<name>A0A369JD34_HYPMA</name>
<reference evidence="1" key="1">
    <citation type="submission" date="2018-04" db="EMBL/GenBank/DDBJ databases">
        <title>Whole genome sequencing of Hypsizygus marmoreus.</title>
        <authorList>
            <person name="Choi I.-G."/>
            <person name="Min B."/>
            <person name="Kim J.-G."/>
            <person name="Kim S."/>
            <person name="Oh Y.-L."/>
            <person name="Kong W.-S."/>
            <person name="Park H."/>
            <person name="Jeong J."/>
            <person name="Song E.-S."/>
        </authorList>
    </citation>
    <scope>NUCLEOTIDE SEQUENCE [LARGE SCALE GENOMIC DNA]</scope>
    <source>
        <strain evidence="1">51987-8</strain>
    </source>
</reference>
<proteinExistence type="predicted"/>
<protein>
    <submittedName>
        <fullName evidence="1">Uncharacterized protein</fullName>
    </submittedName>
</protein>
<accession>A0A369JD34</accession>
<dbReference type="EMBL" id="LUEZ02000113">
    <property type="protein sequence ID" value="RDB17344.1"/>
    <property type="molecule type" value="Genomic_DNA"/>
</dbReference>
<dbReference type="AlphaFoldDB" id="A0A369JD34"/>
<keyword evidence="2" id="KW-1185">Reference proteome</keyword>
<gene>
    <name evidence="1" type="ORF">Hypma_001649</name>
</gene>
<sequence length="273" mass="30444">MYIRRCSRTFALSVFSVWPHPVIEPNTACTNLLYISHEDGNQLQHLTAEATKTEIQAMMFTFYFTPVSTFSAMSCQPLLPLHSSILGMCISCFTPSQALIQYPMQHLGYLRSPEHSSLLPAFVTRVPCRRRREVASIDASPNPPPNPPRTPQIPFLLLPQIGHPHINNMPCSIEAHIHGWLDGGLPKIRTLGICRLKSICAGAGAAFQVQECIPTLPSIPTKYLHEQCVFLSGHSSDSSIVRVEAINPIPSCPAFRLRIQPYAHITYLAQRDH</sequence>
<dbReference type="Proteomes" id="UP000076154">
    <property type="component" value="Unassembled WGS sequence"/>
</dbReference>